<organism evidence="4 5">
    <name type="scientific">Macrosiphum euphorbiae</name>
    <name type="common">potato aphid</name>
    <dbReference type="NCBI Taxonomy" id="13131"/>
    <lineage>
        <taxon>Eukaryota</taxon>
        <taxon>Metazoa</taxon>
        <taxon>Ecdysozoa</taxon>
        <taxon>Arthropoda</taxon>
        <taxon>Hexapoda</taxon>
        <taxon>Insecta</taxon>
        <taxon>Pterygota</taxon>
        <taxon>Neoptera</taxon>
        <taxon>Paraneoptera</taxon>
        <taxon>Hemiptera</taxon>
        <taxon>Sternorrhyncha</taxon>
        <taxon>Aphidomorpha</taxon>
        <taxon>Aphidoidea</taxon>
        <taxon>Aphididae</taxon>
        <taxon>Macrosiphini</taxon>
        <taxon>Macrosiphum</taxon>
    </lineage>
</organism>
<reference evidence="4 5" key="1">
    <citation type="submission" date="2023-01" db="EMBL/GenBank/DDBJ databases">
        <authorList>
            <person name="Whitehead M."/>
        </authorList>
    </citation>
    <scope>NUCLEOTIDE SEQUENCE [LARGE SCALE GENOMIC DNA]</scope>
</reference>
<name>A0AAV0VJV8_9HEMI</name>
<dbReference type="InterPro" id="IPR002859">
    <property type="entry name" value="PKD/REJ-like"/>
</dbReference>
<feature type="domain" description="PKD/REJ-like" evidence="3">
    <location>
        <begin position="610"/>
        <end position="921"/>
    </location>
</feature>
<evidence type="ECO:0000259" key="3">
    <source>
        <dbReference type="Pfam" id="PF02010"/>
    </source>
</evidence>
<dbReference type="Pfam" id="PF02010">
    <property type="entry name" value="REJ"/>
    <property type="match status" value="1"/>
</dbReference>
<keyword evidence="1" id="KW-0812">Transmembrane</keyword>
<feature type="chain" id="PRO_5043449133" description="PKD/REJ-like domain-containing protein" evidence="2">
    <location>
        <begin position="23"/>
        <end position="1547"/>
    </location>
</feature>
<sequence length="1547" mass="174996">MFVHASLVFTISLIVLVNPITAIDEIYISPFINDVQNNTDTVIHIKGLVSTVDMIKSITCNVMDVDSQIIMKTDINISDTFTILARFENPTTLGAFKIQCSKFGSLMNFYGNFLLVNTLHLIIGNVEPNTIKLGESVSFKLEIFNLSEPVPLLCHLTDGEDYIILPTNSINGNKLSTWITCPEYKLNRAAEYQITVVYSTDAIDAMLSSNNFKVVTVQADRPKVMKSGFTKDLRTIWFQFDQNVEGPDSCEAIFTPITLNQIGHDAVCWFSSDHLTVLLGNVKIIKDNKLHIQFSSNNNIRSYRSWPNLSTAMLNIEITVPIIPSEVTLPVYWLNGPRQFCNVDDGVILGTQSSDQHVLYDCTGSQVISVSTSGSPMLKFSPILSFNDLSNSAHMSIDESSQRSSLVRNSVRGLVIMINQQNFTNSICLNSALMLPYVEYSLELTGTNILNQSGLKSQLKFKLIETHGIKSKPKLKIMALPIIAIGSEAIFETVLYPICGDPIEDDYNNLQYSWYIITENSKYNIIGVIGPVLILDTKGLTRGKNYTIGCELHNDIVFLEKKTTAMAKDEIQFGIESFDAKTIIVPQQIVVGFGQSIHLKIRHQNYDTMRDIQYKWLCKTTNGDDCLIVGNYPALKEAMDEKSSSTSSELIIRELTLQPGRYYFVVQISLGGVPIDSAVSVVVVSFESGPHIMFYWPDGDFSPSTIPGSSIVMAATVSFLTASCLTTWTTSSDSGNSYLTSKYMGGKTKVIREFMPDRNETFSRDIRIAVTLPNKINQNTDFLLKLNVHCASLKHSMFGVVPVSIVAPPRTFKLEVTPKEGIGILTKFKFYTDNAYDRKSSHPIRYSFGFYLPTFTAVPIYFYTSTFRLQTETILPSIHLDTISRIKTILKVCNVYDSCSTIEGPEISVHHPTQVSDEDITFFVQKYSRMLMKQMLTESEAYLFTYMTTLKTFKTEVYEKTSNELFNVISTHINNDIIKSVSYGIEYIPFGLALLDSISRTFFVLPKFNNIIVSQSLVSLRDRIYARIIAYDNAPTSNAVNNMRYIIKNVNSNMHNIYSQTEINTEVVKSFLQVSEIVILNKDDGPDGLNEKKKLIDSVENYAKHVCLTLNEEQEIYVGSLVGSFSVRQVKGVSSIEPYIEMPNCNSDFHKKCIKQKSKVMINKNLFLSHKTEFPLCFMGFHFYDDFFTQVYGNKGQFLKRHSGLYGFHIMKMNNRKSNYESVVSNPSNIILNVIEIPLQSTTDTQLECRYWNGVLGWTNEGCKFLGVITKSSNQFATCECPAFKYYGIFSIDVTNILFDNSVSDSTHNTVVYDNKNKNQFFNNSSITQRSLSDICVAFKVNGDPADLYDQNIKDLENSLSRQLTEKIISLSSVLKELKLIMSEPMYITLHLMQNINITTDESIHDLVKILADGSLIVYDLHRFRLYVPEQPLRIIQPRNLEFSETGKNIALFFAIFVAFLACFVFGSILFKRHQLLTEMSDVQQNVKIIDPVRRPKYKKLESTELIEQNTSSEQRFRHFSNNVELSDSGITLHSDRTQINLLQQLH</sequence>
<keyword evidence="5" id="KW-1185">Reference proteome</keyword>
<comment type="caution">
    <text evidence="4">The sequence shown here is derived from an EMBL/GenBank/DDBJ whole genome shotgun (WGS) entry which is preliminary data.</text>
</comment>
<evidence type="ECO:0000313" key="5">
    <source>
        <dbReference type="Proteomes" id="UP001160148"/>
    </source>
</evidence>
<keyword evidence="2" id="KW-0732">Signal</keyword>
<feature type="signal peptide" evidence="2">
    <location>
        <begin position="1"/>
        <end position="22"/>
    </location>
</feature>
<dbReference type="Proteomes" id="UP001160148">
    <property type="component" value="Unassembled WGS sequence"/>
</dbReference>
<accession>A0AAV0VJV8</accession>
<evidence type="ECO:0000256" key="2">
    <source>
        <dbReference type="SAM" id="SignalP"/>
    </source>
</evidence>
<keyword evidence="1" id="KW-1133">Transmembrane helix</keyword>
<evidence type="ECO:0000313" key="4">
    <source>
        <dbReference type="EMBL" id="CAI6344504.1"/>
    </source>
</evidence>
<gene>
    <name evidence="4" type="ORF">MEUPH1_LOCUS1631</name>
</gene>
<evidence type="ECO:0000256" key="1">
    <source>
        <dbReference type="SAM" id="Phobius"/>
    </source>
</evidence>
<keyword evidence="1" id="KW-0472">Membrane</keyword>
<feature type="transmembrane region" description="Helical" evidence="1">
    <location>
        <begin position="1450"/>
        <end position="1471"/>
    </location>
</feature>
<dbReference type="EMBL" id="CARXXK010000001">
    <property type="protein sequence ID" value="CAI6344504.1"/>
    <property type="molecule type" value="Genomic_DNA"/>
</dbReference>
<protein>
    <recommendedName>
        <fullName evidence="3">PKD/REJ-like domain-containing protein</fullName>
    </recommendedName>
</protein>
<proteinExistence type="predicted"/>